<dbReference type="NCBIfam" id="TIGR04336">
    <property type="entry name" value="AmmeMemoSam_B"/>
    <property type="match status" value="1"/>
</dbReference>
<evidence type="ECO:0000256" key="2">
    <source>
        <dbReference type="HAMAP-Rule" id="MF_00055"/>
    </source>
</evidence>
<dbReference type="InterPro" id="IPR002737">
    <property type="entry name" value="MEMO1_fam"/>
</dbReference>
<comment type="similarity">
    <text evidence="1 2">Belongs to the MEMO1 family.</text>
</comment>
<proteinExistence type="inferred from homology"/>
<comment type="caution">
    <text evidence="3">The sequence shown here is derived from an EMBL/GenBank/DDBJ whole genome shotgun (WGS) entry which is preliminary data.</text>
</comment>
<dbReference type="AlphaFoldDB" id="A0A7V3VSV6"/>
<dbReference type="Pfam" id="PF01875">
    <property type="entry name" value="Memo"/>
    <property type="match status" value="1"/>
</dbReference>
<dbReference type="CDD" id="cd07361">
    <property type="entry name" value="MEMO_like"/>
    <property type="match status" value="1"/>
</dbReference>
<accession>A0A7V3VSV6</accession>
<dbReference type="Gene3D" id="3.40.830.10">
    <property type="entry name" value="LigB-like"/>
    <property type="match status" value="1"/>
</dbReference>
<dbReference type="PANTHER" id="PTHR11060:SF0">
    <property type="entry name" value="PROTEIN MEMO1"/>
    <property type="match status" value="1"/>
</dbReference>
<organism evidence="3">
    <name type="scientific">Mesoaciditoga lauensis</name>
    <dbReference type="NCBI Taxonomy" id="1495039"/>
    <lineage>
        <taxon>Bacteria</taxon>
        <taxon>Thermotogati</taxon>
        <taxon>Thermotogota</taxon>
        <taxon>Thermotogae</taxon>
        <taxon>Mesoaciditogales</taxon>
        <taxon>Mesoaciditogaceae</taxon>
        <taxon>Mesoaciditoga</taxon>
    </lineage>
</organism>
<protein>
    <recommendedName>
        <fullName evidence="2">MEMO1 family protein ENX73_04560</fullName>
    </recommendedName>
</protein>
<evidence type="ECO:0000256" key="1">
    <source>
        <dbReference type="ARBA" id="ARBA00006315"/>
    </source>
</evidence>
<dbReference type="HAMAP" id="MF_00055">
    <property type="entry name" value="MEMO1"/>
    <property type="match status" value="1"/>
</dbReference>
<evidence type="ECO:0000313" key="3">
    <source>
        <dbReference type="EMBL" id="HGE75378.1"/>
    </source>
</evidence>
<name>A0A7V3VSV6_9BACT</name>
<sequence>MDRKAVASGSFYPSDPEELRDYVRELFISKRGAGELPDPDGFKKNVGIIVPHAGYMYSGATATHAYFAASEFGKPDIVVIIGPNHTGYGKPISVWPMGEWKTPLGSVAIDSSMANALVESFPASALDYDAHLFEHSIEVQIPFLQFTLGTGFKILPICMMDQRKDTAMKLANALKKLLIGKRFWIVASTDLNHYEDHETTLYKDKLVMDAILNTNTEELYYILDKEKITMCGFGPVSTLLLMEIGTPKILHHSTSGEISDDFDQEVGYLAACVC</sequence>
<dbReference type="PANTHER" id="PTHR11060">
    <property type="entry name" value="PROTEIN MEMO1"/>
    <property type="match status" value="1"/>
</dbReference>
<gene>
    <name evidence="3" type="primary">amrB</name>
    <name evidence="3" type="ORF">ENX73_04560</name>
</gene>
<dbReference type="EMBL" id="DTPE01000184">
    <property type="protein sequence ID" value="HGE75378.1"/>
    <property type="molecule type" value="Genomic_DNA"/>
</dbReference>
<reference evidence="3" key="1">
    <citation type="journal article" date="2020" name="mSystems">
        <title>Genome- and Community-Level Interaction Insights into Carbon Utilization and Element Cycling Functions of Hydrothermarchaeota in Hydrothermal Sediment.</title>
        <authorList>
            <person name="Zhou Z."/>
            <person name="Liu Y."/>
            <person name="Xu W."/>
            <person name="Pan J."/>
            <person name="Luo Z.H."/>
            <person name="Li M."/>
        </authorList>
    </citation>
    <scope>NUCLEOTIDE SEQUENCE [LARGE SCALE GENOMIC DNA]</scope>
    <source>
        <strain evidence="3">SpSt-966</strain>
    </source>
</reference>